<dbReference type="Proteomes" id="UP001206350">
    <property type="component" value="Unassembled WGS sequence"/>
</dbReference>
<keyword evidence="2" id="KW-1185">Reference proteome</keyword>
<proteinExistence type="predicted"/>
<comment type="caution">
    <text evidence="1">The sequence shown here is derived from an EMBL/GenBank/DDBJ whole genome shotgun (WGS) entry which is preliminary data.</text>
</comment>
<name>A0AAW5LDY3_9PAST</name>
<evidence type="ECO:0000313" key="1">
    <source>
        <dbReference type="EMBL" id="MCQ9121611.1"/>
    </source>
</evidence>
<dbReference type="EMBL" id="JALJCU010000021">
    <property type="protein sequence ID" value="MCQ9121611.1"/>
    <property type="molecule type" value="Genomic_DNA"/>
</dbReference>
<dbReference type="AlphaFoldDB" id="A0AAW5LDY3"/>
<organism evidence="1 2">
    <name type="scientific">Rodentibacter pneumotropicus</name>
    <dbReference type="NCBI Taxonomy" id="758"/>
    <lineage>
        <taxon>Bacteria</taxon>
        <taxon>Pseudomonadati</taxon>
        <taxon>Pseudomonadota</taxon>
        <taxon>Gammaproteobacteria</taxon>
        <taxon>Pasteurellales</taxon>
        <taxon>Pasteurellaceae</taxon>
        <taxon>Rodentibacter</taxon>
    </lineage>
</organism>
<gene>
    <name evidence="1" type="ORF">MUU45_001161</name>
</gene>
<reference evidence="1 2" key="1">
    <citation type="journal article" date="2022" name="Microbiol. Spectr.">
        <title>Microbiota of the Pregnant Mouse: Characterization of the Bacterial Communities in the Oral Cavity, Lung, Intestine, and Vagina through Culture and DNA Sequencing.</title>
        <authorList>
            <person name="Greenberg J.M."/>
            <person name="Romero R."/>
            <person name="Winters A.D."/>
            <person name="Galaz J."/>
            <person name="Garcia-Flores V."/>
            <person name="Arenas-Hernandez M."/>
            <person name="Panzer J."/>
            <person name="Shaffer Z."/>
            <person name="Kracht D.J."/>
            <person name="Gomez-Lopez N."/>
            <person name="Theis K.R."/>
        </authorList>
    </citation>
    <scope>NUCLEOTIDE SEQUENCE [LARGE SCALE GENOMIC DNA]</scope>
    <source>
        <strain evidence="1 2">MAC-C1-H1</strain>
    </source>
</reference>
<dbReference type="RefSeq" id="WP_256891943.1">
    <property type="nucleotide sequence ID" value="NZ_JALJCU010000021.1"/>
</dbReference>
<protein>
    <submittedName>
        <fullName evidence="1">Uncharacterized protein</fullName>
    </submittedName>
</protein>
<accession>A0AAW5LDY3</accession>
<sequence length="71" mass="8286">MNEKIRKFAFSYSFNDRSWALTIEAQTKEEAIARVKAMSQANYDGEIFVTIPVTSNPQSWFARLITRLLQR</sequence>
<evidence type="ECO:0000313" key="2">
    <source>
        <dbReference type="Proteomes" id="UP001206350"/>
    </source>
</evidence>